<comment type="caution">
    <text evidence="3">The sequence shown here is derived from an EMBL/GenBank/DDBJ whole genome shotgun (WGS) entry which is preliminary data.</text>
</comment>
<organism evidence="3 4">
    <name type="scientific">Hwanghaeella grinnelliae</name>
    <dbReference type="NCBI Taxonomy" id="2500179"/>
    <lineage>
        <taxon>Bacteria</taxon>
        <taxon>Pseudomonadati</taxon>
        <taxon>Pseudomonadota</taxon>
        <taxon>Alphaproteobacteria</taxon>
        <taxon>Rhodospirillales</taxon>
        <taxon>Rhodospirillaceae</taxon>
        <taxon>Hwanghaeella</taxon>
    </lineage>
</organism>
<dbReference type="InterPro" id="IPR000639">
    <property type="entry name" value="Epox_hydrolase-like"/>
</dbReference>
<accession>A0A3S2W8E4</accession>
<dbReference type="GO" id="GO:0016020">
    <property type="term" value="C:membrane"/>
    <property type="evidence" value="ECO:0007669"/>
    <property type="project" value="TreeGrafter"/>
</dbReference>
<dbReference type="InterPro" id="IPR000073">
    <property type="entry name" value="AB_hydrolase_1"/>
</dbReference>
<reference evidence="4" key="1">
    <citation type="submission" date="2019-01" db="EMBL/GenBank/DDBJ databases">
        <title>Gri0909 isolated from a small marine red alga.</title>
        <authorList>
            <person name="Kim J."/>
            <person name="Jeong S.E."/>
            <person name="Jeon C.O."/>
        </authorList>
    </citation>
    <scope>NUCLEOTIDE SEQUENCE [LARGE SCALE GENOMIC DNA]</scope>
    <source>
        <strain evidence="4">Gri0909</strain>
    </source>
</reference>
<dbReference type="PANTHER" id="PTHR43798">
    <property type="entry name" value="MONOACYLGLYCEROL LIPASE"/>
    <property type="match status" value="1"/>
</dbReference>
<gene>
    <name evidence="3" type="ORF">EOI86_04830</name>
</gene>
<dbReference type="InterPro" id="IPR050266">
    <property type="entry name" value="AB_hydrolase_sf"/>
</dbReference>
<feature type="domain" description="AB hydrolase-1" evidence="2">
    <location>
        <begin position="21"/>
        <end position="249"/>
    </location>
</feature>
<dbReference type="Proteomes" id="UP000287447">
    <property type="component" value="Unassembled WGS sequence"/>
</dbReference>
<dbReference type="PRINTS" id="PR00111">
    <property type="entry name" value="ABHYDROLASE"/>
</dbReference>
<evidence type="ECO:0000313" key="4">
    <source>
        <dbReference type="Proteomes" id="UP000287447"/>
    </source>
</evidence>
<evidence type="ECO:0000259" key="2">
    <source>
        <dbReference type="Pfam" id="PF00561"/>
    </source>
</evidence>
<dbReference type="RefSeq" id="WP_127765128.1">
    <property type="nucleotide sequence ID" value="NZ_SADE01000001.1"/>
</dbReference>
<name>A0A3S2W8E4_9PROT</name>
<dbReference type="Pfam" id="PF00561">
    <property type="entry name" value="Abhydrolase_1"/>
    <property type="match status" value="1"/>
</dbReference>
<keyword evidence="4" id="KW-1185">Reference proteome</keyword>
<evidence type="ECO:0000256" key="1">
    <source>
        <dbReference type="ARBA" id="ARBA00022801"/>
    </source>
</evidence>
<dbReference type="Gene3D" id="3.40.50.1820">
    <property type="entry name" value="alpha/beta hydrolase"/>
    <property type="match status" value="1"/>
</dbReference>
<proteinExistence type="predicted"/>
<dbReference type="InterPro" id="IPR029058">
    <property type="entry name" value="AB_hydrolase_fold"/>
</dbReference>
<dbReference type="GO" id="GO:0016787">
    <property type="term" value="F:hydrolase activity"/>
    <property type="evidence" value="ECO:0007669"/>
    <property type="project" value="UniProtKB-KW"/>
</dbReference>
<dbReference type="PRINTS" id="PR00412">
    <property type="entry name" value="EPOXHYDRLASE"/>
</dbReference>
<dbReference type="SUPFAM" id="SSF53474">
    <property type="entry name" value="alpha/beta-Hydrolases"/>
    <property type="match status" value="1"/>
</dbReference>
<evidence type="ECO:0000313" key="3">
    <source>
        <dbReference type="EMBL" id="RVU39756.1"/>
    </source>
</evidence>
<dbReference type="AlphaFoldDB" id="A0A3S2W8E4"/>
<keyword evidence="1 3" id="KW-0378">Hydrolase</keyword>
<dbReference type="OrthoDB" id="9799612at2"/>
<sequence>MFGTCSDGTNYELAGPEDGQPIVFIHGLGLNKEVWQFQTAAFSGSYRTVTYDLFGHGDSPAAPQKPSLTVFSQQLAKVLEACRLDSAVIVGFSLGGMIARRFAQDYPEKTKALVILNSPHKRSKEAQADILARVELARKEGPGATVEAALVRWFTDSYRSSHPDVMNLVRRWVLANDPEIYPSNYEVLASGIDEIVSPSPPISCPALIVTGDEDYGNGPEMTRAIASEIPGSTAVVLPGLRHMGLMEDPEAVNAPIRSFLETLE</sequence>
<protein>
    <submittedName>
        <fullName evidence="3">Alpha/beta fold hydrolase</fullName>
    </submittedName>
</protein>
<dbReference type="PANTHER" id="PTHR43798:SF31">
    <property type="entry name" value="AB HYDROLASE SUPERFAMILY PROTEIN YCLE"/>
    <property type="match status" value="1"/>
</dbReference>
<dbReference type="EMBL" id="SADE01000001">
    <property type="protein sequence ID" value="RVU39756.1"/>
    <property type="molecule type" value="Genomic_DNA"/>
</dbReference>